<comment type="caution">
    <text evidence="2">The sequence shown here is derived from an EMBL/GenBank/DDBJ whole genome shotgun (WGS) entry which is preliminary data.</text>
</comment>
<dbReference type="GO" id="GO:0016787">
    <property type="term" value="F:hydrolase activity"/>
    <property type="evidence" value="ECO:0007669"/>
    <property type="project" value="UniProtKB-KW"/>
</dbReference>
<dbReference type="SUPFAM" id="SSF53474">
    <property type="entry name" value="alpha/beta-Hydrolases"/>
    <property type="match status" value="1"/>
</dbReference>
<feature type="domain" description="AB hydrolase-1" evidence="1">
    <location>
        <begin position="85"/>
        <end position="172"/>
    </location>
</feature>
<reference evidence="2 3" key="1">
    <citation type="submission" date="2018-07" db="EMBL/GenBank/DDBJ databases">
        <title>Venubactetium sediminum gen. nov., sp. nov., isolated from a marine solar saltern.</title>
        <authorList>
            <person name="Wang S."/>
        </authorList>
    </citation>
    <scope>NUCLEOTIDE SEQUENCE [LARGE SCALE GENOMIC DNA]</scope>
    <source>
        <strain evidence="2 3">WD2A32</strain>
    </source>
</reference>
<name>A0A369TGB3_9PROT</name>
<dbReference type="InterPro" id="IPR051321">
    <property type="entry name" value="PHA/PHB_synthase"/>
</dbReference>
<dbReference type="Gene3D" id="3.40.50.1820">
    <property type="entry name" value="alpha/beta hydrolase"/>
    <property type="match status" value="1"/>
</dbReference>
<dbReference type="InterPro" id="IPR029058">
    <property type="entry name" value="AB_hydrolase_fold"/>
</dbReference>
<dbReference type="EMBL" id="QPMH01000008">
    <property type="protein sequence ID" value="RDD61946.1"/>
    <property type="molecule type" value="Genomic_DNA"/>
</dbReference>
<accession>A0A369TGB3</accession>
<keyword evidence="2" id="KW-0378">Hydrolase</keyword>
<gene>
    <name evidence="2" type="ORF">DRB17_10700</name>
</gene>
<dbReference type="Proteomes" id="UP000253941">
    <property type="component" value="Unassembled WGS sequence"/>
</dbReference>
<organism evidence="2 3">
    <name type="scientific">Ferruginivarius sediminum</name>
    <dbReference type="NCBI Taxonomy" id="2661937"/>
    <lineage>
        <taxon>Bacteria</taxon>
        <taxon>Pseudomonadati</taxon>
        <taxon>Pseudomonadota</taxon>
        <taxon>Alphaproteobacteria</taxon>
        <taxon>Rhodospirillales</taxon>
        <taxon>Rhodospirillaceae</taxon>
        <taxon>Ferruginivarius</taxon>
    </lineage>
</organism>
<dbReference type="AlphaFoldDB" id="A0A369TGB3"/>
<evidence type="ECO:0000313" key="3">
    <source>
        <dbReference type="Proteomes" id="UP000253941"/>
    </source>
</evidence>
<evidence type="ECO:0000259" key="1">
    <source>
        <dbReference type="Pfam" id="PF00561"/>
    </source>
</evidence>
<proteinExistence type="predicted"/>
<dbReference type="InterPro" id="IPR000073">
    <property type="entry name" value="AB_hydrolase_1"/>
</dbReference>
<keyword evidence="3" id="KW-1185">Reference proteome</keyword>
<dbReference type="PANTHER" id="PTHR36837">
    <property type="entry name" value="POLY(3-HYDROXYALKANOATE) POLYMERASE SUBUNIT PHAC"/>
    <property type="match status" value="1"/>
</dbReference>
<sequence length="222" mass="23322">MVGDFASGTAVYVMMDAIRRAQGEALEALGFGPRECPSRSLVSGRRWRLRDYGKSGGAPSLVIVAAPIKRPYIWDLAPEVSAVRYCLAQGFRVFLVEWIPPSMSDRGGGLKAYADDGIGEAVRIVSTETGGAKPFLIGHSLGGTLAAVHAAMHPHRLAGLVLLGTPLCFAPGSSRFRDALVSMAGPLAWNADPVQGSLVSQLSALASPGTFVRSRIEDAACG</sequence>
<protein>
    <submittedName>
        <fullName evidence="2">Alpha/beta hydrolase</fullName>
    </submittedName>
</protein>
<evidence type="ECO:0000313" key="2">
    <source>
        <dbReference type="EMBL" id="RDD61946.1"/>
    </source>
</evidence>
<dbReference type="PANTHER" id="PTHR36837:SF2">
    <property type="entry name" value="POLY(3-HYDROXYALKANOATE) POLYMERASE SUBUNIT PHAC"/>
    <property type="match status" value="1"/>
</dbReference>
<dbReference type="Pfam" id="PF00561">
    <property type="entry name" value="Abhydrolase_1"/>
    <property type="match status" value="1"/>
</dbReference>